<dbReference type="RefSeq" id="WP_191376250.1">
    <property type="nucleotide sequence ID" value="NZ_CAJFOD010000087.1"/>
</dbReference>
<dbReference type="Proteomes" id="UP000749320">
    <property type="component" value="Unassembled WGS sequence"/>
</dbReference>
<reference evidence="1" key="1">
    <citation type="journal article" date="2021" name="PeerJ">
        <title>Extensive microbial diversity within the chicken gut microbiome revealed by metagenomics and culture.</title>
        <authorList>
            <person name="Gilroy R."/>
            <person name="Ravi A."/>
            <person name="Getino M."/>
            <person name="Pursley I."/>
            <person name="Horton D.L."/>
            <person name="Alikhan N.F."/>
            <person name="Baker D."/>
            <person name="Gharbi K."/>
            <person name="Hall N."/>
            <person name="Watson M."/>
            <person name="Adriaenssens E.M."/>
            <person name="Foster-Nyarko E."/>
            <person name="Jarju S."/>
            <person name="Secka A."/>
            <person name="Antonio M."/>
            <person name="Oren A."/>
            <person name="Chaudhuri R.R."/>
            <person name="La Ragione R."/>
            <person name="Hildebrand F."/>
            <person name="Pallen M.J."/>
        </authorList>
    </citation>
    <scope>NUCLEOTIDE SEQUENCE</scope>
    <source>
        <strain evidence="1">CHK193-16274</strain>
    </source>
</reference>
<organism evidence="1 2">
    <name type="scientific">Thomasclavelia spiroformis</name>
    <dbReference type="NCBI Taxonomy" id="29348"/>
    <lineage>
        <taxon>Bacteria</taxon>
        <taxon>Bacillati</taxon>
        <taxon>Bacillota</taxon>
        <taxon>Erysipelotrichia</taxon>
        <taxon>Erysipelotrichales</taxon>
        <taxon>Coprobacillaceae</taxon>
        <taxon>Thomasclavelia</taxon>
    </lineage>
</organism>
<accession>A0A921GBK8</accession>
<reference evidence="1" key="2">
    <citation type="submission" date="2021-09" db="EMBL/GenBank/DDBJ databases">
        <authorList>
            <person name="Gilroy R."/>
        </authorList>
    </citation>
    <scope>NUCLEOTIDE SEQUENCE</scope>
    <source>
        <strain evidence="1">CHK193-16274</strain>
    </source>
</reference>
<evidence type="ECO:0000313" key="2">
    <source>
        <dbReference type="Proteomes" id="UP000749320"/>
    </source>
</evidence>
<name>A0A921GBK8_9FIRM</name>
<gene>
    <name evidence="1" type="ORF">K8V91_10185</name>
</gene>
<comment type="caution">
    <text evidence="1">The sequence shown here is derived from an EMBL/GenBank/DDBJ whole genome shotgun (WGS) entry which is preliminary data.</text>
</comment>
<dbReference type="EMBL" id="DYWV01000352">
    <property type="protein sequence ID" value="HJF41283.1"/>
    <property type="molecule type" value="Genomic_DNA"/>
</dbReference>
<protein>
    <submittedName>
        <fullName evidence="1">Uncharacterized protein</fullName>
    </submittedName>
</protein>
<proteinExistence type="predicted"/>
<evidence type="ECO:0000313" key="1">
    <source>
        <dbReference type="EMBL" id="HJF41283.1"/>
    </source>
</evidence>
<dbReference type="AlphaFoldDB" id="A0A921GBK8"/>
<sequence>MFERENSSYHPTIMELNDYINNSLWNDFYLHITDVYHLKPLFEFSKCS</sequence>